<evidence type="ECO:0000256" key="1">
    <source>
        <dbReference type="ARBA" id="ARBA00004167"/>
    </source>
</evidence>
<dbReference type="PANTHER" id="PTHR13806">
    <property type="entry name" value="FLOTILLIN-RELATED"/>
    <property type="match status" value="1"/>
</dbReference>
<sequence>MDYEISSLGLWALPVIAFTFLLVATVAFLASRYKRCPSDMILVVFGKVGQGQSARCIHGGGTIIWPLIQDFSYMSLTPMTIAIPLQKALSLQNIRINVPSTFTVGISTEPGIMQNAAERLLNQAQQEIEEMAMEIIFGQLRLTVASLTIEQINQDRESFLESIRENVSPELNKIGLYLINVNITDITDESGYIDSIGKKAASEAINQAKVDVAEQDKLGAIGEASAYKEKDIKVAQNSAQSEKGQKEAEADKRIFIQQQESNASIGEADANRQMEIKVAENLAEAVKGKKKAEADQRIFVQSQESEAVSGENKSKAEIAQANADLHVKQAEALQQGEVAKRQAEAEIQKAQYLAELERLNAEEVAVQEVEKRKVEIAAEAEAEKIRREAKGKADATLMQYEAEAKGIRQVLEGKAEGYRVLVDSTGGDAKAAATMLLLEKLENIVETQIEAIKNLKIDKVTVWDGGGNGDSTSTANFFSNMVKSLPPLQDITKMAGLELPEYLGKMKEDEPATDKTDTDKSTETE</sequence>
<dbReference type="SUPFAM" id="SSF117892">
    <property type="entry name" value="Band 7/SPFH domain"/>
    <property type="match status" value="1"/>
</dbReference>
<evidence type="ECO:0000256" key="7">
    <source>
        <dbReference type="SAM" id="MobiDB-lite"/>
    </source>
</evidence>
<dbReference type="InterPro" id="IPR027705">
    <property type="entry name" value="Flotillin_fam"/>
</dbReference>
<keyword evidence="5 8" id="KW-0472">Membrane</keyword>
<dbReference type="InterPro" id="IPR001107">
    <property type="entry name" value="Band_7"/>
</dbReference>
<gene>
    <name evidence="10" type="ORF">PSDVSF_06280</name>
</gene>
<comment type="similarity">
    <text evidence="3">Belongs to the band 7/mec-2 family. Flotillin subfamily.</text>
</comment>
<dbReference type="PANTHER" id="PTHR13806:SF31">
    <property type="entry name" value="FLOTILLIN-LIKE PROTEIN 1-RELATED"/>
    <property type="match status" value="1"/>
</dbReference>
<keyword evidence="8" id="KW-1133">Transmembrane helix</keyword>
<feature type="coiled-coil region" evidence="6">
    <location>
        <begin position="342"/>
        <end position="386"/>
    </location>
</feature>
<organism evidence="10 11">
    <name type="scientific">Pseudodesulfovibrio sediminis</name>
    <dbReference type="NCBI Taxonomy" id="2810563"/>
    <lineage>
        <taxon>Bacteria</taxon>
        <taxon>Pseudomonadati</taxon>
        <taxon>Thermodesulfobacteriota</taxon>
        <taxon>Desulfovibrionia</taxon>
        <taxon>Desulfovibrionales</taxon>
        <taxon>Desulfovibrionaceae</taxon>
    </lineage>
</organism>
<evidence type="ECO:0000256" key="5">
    <source>
        <dbReference type="ARBA" id="ARBA00023136"/>
    </source>
</evidence>
<dbReference type="CDD" id="cd03399">
    <property type="entry name" value="SPFH_flotillin"/>
    <property type="match status" value="1"/>
</dbReference>
<evidence type="ECO:0000259" key="9">
    <source>
        <dbReference type="SMART" id="SM00244"/>
    </source>
</evidence>
<keyword evidence="8" id="KW-0812">Transmembrane</keyword>
<reference evidence="10" key="1">
    <citation type="journal article" date="2022" name="Arch. Microbiol.">
        <title>Pseudodesulfovibrio sediminis sp. nov., a mesophilic and neutrophilic sulfate-reducing bacterium isolated from sediment of a brackish lake.</title>
        <authorList>
            <person name="Takahashi A."/>
            <person name="Kojima H."/>
            <person name="Watanabe M."/>
            <person name="Fukui M."/>
        </authorList>
    </citation>
    <scope>NUCLEOTIDE SEQUENCE</scope>
    <source>
        <strain evidence="10">SF6</strain>
    </source>
</reference>
<dbReference type="EMBL" id="AP024485">
    <property type="protein sequence ID" value="BCS87386.1"/>
    <property type="molecule type" value="Genomic_DNA"/>
</dbReference>
<dbReference type="InterPro" id="IPR036013">
    <property type="entry name" value="Band_7/SPFH_dom_sf"/>
</dbReference>
<dbReference type="Gene3D" id="3.30.479.30">
    <property type="entry name" value="Band 7 domain"/>
    <property type="match status" value="1"/>
</dbReference>
<keyword evidence="11" id="KW-1185">Reference proteome</keyword>
<feature type="compositionally biased region" description="Basic and acidic residues" evidence="7">
    <location>
        <begin position="504"/>
        <end position="525"/>
    </location>
</feature>
<proteinExistence type="inferred from homology"/>
<evidence type="ECO:0000256" key="3">
    <source>
        <dbReference type="ARBA" id="ARBA00007161"/>
    </source>
</evidence>
<feature type="transmembrane region" description="Helical" evidence="8">
    <location>
        <begin position="12"/>
        <end position="30"/>
    </location>
</feature>
<feature type="domain" description="Band 7" evidence="9">
    <location>
        <begin position="31"/>
        <end position="200"/>
    </location>
</feature>
<evidence type="ECO:0000313" key="11">
    <source>
        <dbReference type="Proteomes" id="UP001053296"/>
    </source>
</evidence>
<protein>
    <submittedName>
        <fullName evidence="10">Flotillin</fullName>
    </submittedName>
</protein>
<evidence type="ECO:0000313" key="10">
    <source>
        <dbReference type="EMBL" id="BCS87386.1"/>
    </source>
</evidence>
<name>A0ABM7P3L4_9BACT</name>
<accession>A0ABM7P3L4</accession>
<dbReference type="RefSeq" id="WP_229593604.1">
    <property type="nucleotide sequence ID" value="NZ_AP024485.1"/>
</dbReference>
<evidence type="ECO:0000256" key="6">
    <source>
        <dbReference type="SAM" id="Coils"/>
    </source>
</evidence>
<dbReference type="SMART" id="SM00244">
    <property type="entry name" value="PHB"/>
    <property type="match status" value="1"/>
</dbReference>
<dbReference type="Proteomes" id="UP001053296">
    <property type="component" value="Chromosome"/>
</dbReference>
<keyword evidence="6" id="KW-0175">Coiled coil</keyword>
<dbReference type="Pfam" id="PF01145">
    <property type="entry name" value="Band_7"/>
    <property type="match status" value="1"/>
</dbReference>
<feature type="region of interest" description="Disordered" evidence="7">
    <location>
        <begin position="503"/>
        <end position="525"/>
    </location>
</feature>
<evidence type="ECO:0000256" key="2">
    <source>
        <dbReference type="ARBA" id="ARBA00004236"/>
    </source>
</evidence>
<comment type="subcellular location">
    <subcellularLocation>
        <location evidence="2">Cell membrane</location>
    </subcellularLocation>
    <subcellularLocation>
        <location evidence="1">Membrane</location>
        <topology evidence="1">Single-pass membrane protein</topology>
    </subcellularLocation>
</comment>
<evidence type="ECO:0000256" key="8">
    <source>
        <dbReference type="SAM" id="Phobius"/>
    </source>
</evidence>
<evidence type="ECO:0000256" key="4">
    <source>
        <dbReference type="ARBA" id="ARBA00022475"/>
    </source>
</evidence>
<keyword evidence="4" id="KW-1003">Cell membrane</keyword>